<dbReference type="Proteomes" id="UP001344906">
    <property type="component" value="Unassembled WGS sequence"/>
</dbReference>
<reference evidence="1 2" key="1">
    <citation type="submission" date="2023-02" db="EMBL/GenBank/DDBJ databases">
        <title>Dictyobacter halimunensis sp. nov., a new member of the class Ktedonobacteria from forest soil in a geothermal area.</title>
        <authorList>
            <person name="Rachmania M.K."/>
            <person name="Ningsih F."/>
            <person name="Sakai Y."/>
            <person name="Yabe S."/>
            <person name="Yokota A."/>
            <person name="Sjamsuridzal W."/>
        </authorList>
    </citation>
    <scope>NUCLEOTIDE SEQUENCE [LARGE SCALE GENOMIC DNA]</scope>
    <source>
        <strain evidence="1 2">S3.2.2.5</strain>
    </source>
</reference>
<evidence type="ECO:0008006" key="3">
    <source>
        <dbReference type="Google" id="ProtNLM"/>
    </source>
</evidence>
<comment type="caution">
    <text evidence="1">The sequence shown here is derived from an EMBL/GenBank/DDBJ whole genome shotgun (WGS) entry which is preliminary data.</text>
</comment>
<gene>
    <name evidence="1" type="ORF">KDH_18720</name>
</gene>
<sequence>MITIYGFLEGPAPTGGWEVTVTCQCGTRLLRHISMKAEDAQHDIGVTSQEQHDLYQAHCSERHQGEAFNVRWVDDPSNYQGVRQSDVEVVAWSEDDLASLANQFKKTFPVNHESSATPPEEDR</sequence>
<protein>
    <recommendedName>
        <fullName evidence="3">CENP-V/GFA domain-containing protein</fullName>
    </recommendedName>
</protein>
<name>A0ABQ6FN42_9CHLR</name>
<keyword evidence="2" id="KW-1185">Reference proteome</keyword>
<accession>A0ABQ6FN42</accession>
<dbReference type="RefSeq" id="WP_338249009.1">
    <property type="nucleotide sequence ID" value="NZ_BSRI01000001.1"/>
</dbReference>
<evidence type="ECO:0000313" key="1">
    <source>
        <dbReference type="EMBL" id="GLV55025.1"/>
    </source>
</evidence>
<evidence type="ECO:0000313" key="2">
    <source>
        <dbReference type="Proteomes" id="UP001344906"/>
    </source>
</evidence>
<dbReference type="EMBL" id="BSRI01000001">
    <property type="protein sequence ID" value="GLV55025.1"/>
    <property type="molecule type" value="Genomic_DNA"/>
</dbReference>
<proteinExistence type="predicted"/>
<organism evidence="1 2">
    <name type="scientific">Dictyobacter halimunensis</name>
    <dbReference type="NCBI Taxonomy" id="3026934"/>
    <lineage>
        <taxon>Bacteria</taxon>
        <taxon>Bacillati</taxon>
        <taxon>Chloroflexota</taxon>
        <taxon>Ktedonobacteria</taxon>
        <taxon>Ktedonobacterales</taxon>
        <taxon>Dictyobacteraceae</taxon>
        <taxon>Dictyobacter</taxon>
    </lineage>
</organism>